<reference evidence="2 3" key="1">
    <citation type="submission" date="2018-06" db="EMBL/GenBank/DDBJ databases">
        <title>Actinomadura craniellae sp. nov. isolated from marine sponge Craniella sp.</title>
        <authorList>
            <person name="Li L."/>
            <person name="Xu Q.H."/>
            <person name="Lin H.W."/>
            <person name="Lu Y.H."/>
        </authorList>
    </citation>
    <scope>NUCLEOTIDE SEQUENCE [LARGE SCALE GENOMIC DNA]</scope>
    <source>
        <strain evidence="2 3">LHW63021</strain>
    </source>
</reference>
<evidence type="ECO:0000256" key="1">
    <source>
        <dbReference type="SAM" id="Phobius"/>
    </source>
</evidence>
<comment type="caution">
    <text evidence="2">The sequence shown here is derived from an EMBL/GenBank/DDBJ whole genome shotgun (WGS) entry which is preliminary data.</text>
</comment>
<evidence type="ECO:0008006" key="4">
    <source>
        <dbReference type="Google" id="ProtNLM"/>
    </source>
</evidence>
<dbReference type="AlphaFoldDB" id="A0A365H906"/>
<sequence>MTQLLRRMLDTDGRRHPLQDPLSVTTLCVGMVALVLGVIPATHLLGAVAGLIGMPLALYSQMVSDTTGERFFNVIGLVAAFVGFAFALSNGGFVP</sequence>
<keyword evidence="1" id="KW-0812">Transmembrane</keyword>
<evidence type="ECO:0000313" key="3">
    <source>
        <dbReference type="Proteomes" id="UP000251891"/>
    </source>
</evidence>
<dbReference type="RefSeq" id="WP_111866992.1">
    <property type="nucleotide sequence ID" value="NZ_QLYX01000005.1"/>
</dbReference>
<keyword evidence="3" id="KW-1185">Reference proteome</keyword>
<dbReference type="Proteomes" id="UP000251891">
    <property type="component" value="Unassembled WGS sequence"/>
</dbReference>
<accession>A0A365H906</accession>
<dbReference type="OrthoDB" id="3855413at2"/>
<proteinExistence type="predicted"/>
<evidence type="ECO:0000313" key="2">
    <source>
        <dbReference type="EMBL" id="RAY14743.1"/>
    </source>
</evidence>
<keyword evidence="1" id="KW-1133">Transmembrane helix</keyword>
<organism evidence="2 3">
    <name type="scientific">Actinomadura craniellae</name>
    <dbReference type="NCBI Taxonomy" id="2231787"/>
    <lineage>
        <taxon>Bacteria</taxon>
        <taxon>Bacillati</taxon>
        <taxon>Actinomycetota</taxon>
        <taxon>Actinomycetes</taxon>
        <taxon>Streptosporangiales</taxon>
        <taxon>Thermomonosporaceae</taxon>
        <taxon>Actinomadura</taxon>
    </lineage>
</organism>
<protein>
    <recommendedName>
        <fullName evidence="4">FUSC family protein</fullName>
    </recommendedName>
</protein>
<dbReference type="EMBL" id="QLYX01000005">
    <property type="protein sequence ID" value="RAY14743.1"/>
    <property type="molecule type" value="Genomic_DNA"/>
</dbReference>
<feature type="transmembrane region" description="Helical" evidence="1">
    <location>
        <begin position="45"/>
        <end position="64"/>
    </location>
</feature>
<gene>
    <name evidence="2" type="ORF">DPM19_13445</name>
</gene>
<keyword evidence="1" id="KW-0472">Membrane</keyword>
<name>A0A365H906_9ACTN</name>
<feature type="transmembrane region" description="Helical" evidence="1">
    <location>
        <begin position="71"/>
        <end position="89"/>
    </location>
</feature>